<evidence type="ECO:0000256" key="2">
    <source>
        <dbReference type="SAM" id="Phobius"/>
    </source>
</evidence>
<evidence type="ECO:0000256" key="1">
    <source>
        <dbReference type="ARBA" id="ARBA00006464"/>
    </source>
</evidence>
<keyword evidence="2" id="KW-0472">Membrane</keyword>
<dbReference type="Pfam" id="PF02397">
    <property type="entry name" value="Bac_transf"/>
    <property type="match status" value="1"/>
</dbReference>
<dbReference type="EMBL" id="JRLX01000005">
    <property type="protein sequence ID" value="KGO87457.1"/>
    <property type="molecule type" value="Genomic_DNA"/>
</dbReference>
<dbReference type="RefSeq" id="WP_020213542.1">
    <property type="nucleotide sequence ID" value="NZ_JRLX01000005.1"/>
</dbReference>
<keyword evidence="2" id="KW-0812">Transmembrane</keyword>
<keyword evidence="2" id="KW-1133">Transmembrane helix</keyword>
<protein>
    <submittedName>
        <fullName evidence="4">Sugar transferase</fullName>
    </submittedName>
</protein>
<dbReference type="OrthoDB" id="9808602at2"/>
<gene>
    <name evidence="4" type="ORF">Q765_07260</name>
</gene>
<comment type="similarity">
    <text evidence="1">Belongs to the bacterial sugar transferase family.</text>
</comment>
<feature type="domain" description="Bacterial sugar transferase" evidence="3">
    <location>
        <begin position="3"/>
        <end position="183"/>
    </location>
</feature>
<evidence type="ECO:0000259" key="3">
    <source>
        <dbReference type="Pfam" id="PF02397"/>
    </source>
</evidence>
<dbReference type="AlphaFoldDB" id="A0A0A2M474"/>
<keyword evidence="5" id="KW-1185">Reference proteome</keyword>
<organism evidence="4 5">
    <name type="scientific">Flavobacterium rivuli WB 3.3-2 = DSM 21788</name>
    <dbReference type="NCBI Taxonomy" id="1121895"/>
    <lineage>
        <taxon>Bacteria</taxon>
        <taxon>Pseudomonadati</taxon>
        <taxon>Bacteroidota</taxon>
        <taxon>Flavobacteriia</taxon>
        <taxon>Flavobacteriales</taxon>
        <taxon>Flavobacteriaceae</taxon>
        <taxon>Flavobacterium</taxon>
    </lineage>
</organism>
<dbReference type="STRING" id="1121895.GCA_000378485_02376"/>
<dbReference type="Proteomes" id="UP000030152">
    <property type="component" value="Unassembled WGS sequence"/>
</dbReference>
<evidence type="ECO:0000313" key="5">
    <source>
        <dbReference type="Proteomes" id="UP000030152"/>
    </source>
</evidence>
<dbReference type="PANTHER" id="PTHR30576:SF20">
    <property type="entry name" value="QUINOVOSAMINEPHOSPHOTRANSFERAE-RELATED"/>
    <property type="match status" value="1"/>
</dbReference>
<reference evidence="4 5" key="1">
    <citation type="submission" date="2013-09" db="EMBL/GenBank/DDBJ databases">
        <authorList>
            <person name="Zeng Z."/>
            <person name="Chen C."/>
        </authorList>
    </citation>
    <scope>NUCLEOTIDE SEQUENCE [LARGE SCALE GENOMIC DNA]</scope>
    <source>
        <strain evidence="4 5">WB 3.3-2</strain>
    </source>
</reference>
<accession>A0A0A2M474</accession>
<evidence type="ECO:0000313" key="4">
    <source>
        <dbReference type="EMBL" id="KGO87457.1"/>
    </source>
</evidence>
<dbReference type="eggNOG" id="COG2148">
    <property type="taxonomic scope" value="Bacteria"/>
</dbReference>
<keyword evidence="4" id="KW-0808">Transferase</keyword>
<sequence>MAKRLFDIVVSLFSMLLFGWVIALFYIWASIDTAQNGMFIQMRVGQYGKLFKIYKLKTMTRDTEGKSKISALGRFLRKYKVDELPQLYNILKGDMSFVGPRPDIPGYYDKLTGEERQLLNLKPGLTGPANIKYWNEEQLLLLQPNPDKYNDDVLFPDKVKINMQYMAERTFWFDIKIIIYTLLRKNL</sequence>
<dbReference type="InterPro" id="IPR003362">
    <property type="entry name" value="Bact_transf"/>
</dbReference>
<proteinExistence type="inferred from homology"/>
<dbReference type="PANTHER" id="PTHR30576">
    <property type="entry name" value="COLANIC BIOSYNTHESIS UDP-GLUCOSE LIPID CARRIER TRANSFERASE"/>
    <property type="match status" value="1"/>
</dbReference>
<feature type="transmembrane region" description="Helical" evidence="2">
    <location>
        <begin position="5"/>
        <end position="29"/>
    </location>
</feature>
<name>A0A0A2M474_9FLAO</name>
<comment type="caution">
    <text evidence="4">The sequence shown here is derived from an EMBL/GenBank/DDBJ whole genome shotgun (WGS) entry which is preliminary data.</text>
</comment>
<dbReference type="GO" id="GO:0016780">
    <property type="term" value="F:phosphotransferase activity, for other substituted phosphate groups"/>
    <property type="evidence" value="ECO:0007669"/>
    <property type="project" value="TreeGrafter"/>
</dbReference>